<dbReference type="InterPro" id="IPR055170">
    <property type="entry name" value="GFO_IDH_MocA-like_dom"/>
</dbReference>
<dbReference type="Pfam" id="PF01408">
    <property type="entry name" value="GFO_IDH_MocA"/>
    <property type="match status" value="1"/>
</dbReference>
<evidence type="ECO:0000256" key="2">
    <source>
        <dbReference type="ARBA" id="ARBA00023027"/>
    </source>
</evidence>
<accession>A0A345YMD5</accession>
<dbReference type="InterPro" id="IPR050463">
    <property type="entry name" value="Gfo/Idh/MocA_oxidrdct_glycsds"/>
</dbReference>
<evidence type="ECO:0000313" key="6">
    <source>
        <dbReference type="EMBL" id="RRR21771.1"/>
    </source>
</evidence>
<dbReference type="AlphaFoldDB" id="A0A345YMD5"/>
<dbReference type="Proteomes" id="UP000282185">
    <property type="component" value="Unassembled WGS sequence"/>
</dbReference>
<keyword evidence="1" id="KW-0560">Oxidoreductase</keyword>
<keyword evidence="2" id="KW-0520">NAD</keyword>
<keyword evidence="7" id="KW-1185">Reference proteome</keyword>
<dbReference type="SUPFAM" id="SSF51735">
    <property type="entry name" value="NAD(P)-binding Rossmann-fold domains"/>
    <property type="match status" value="1"/>
</dbReference>
<proteinExistence type="predicted"/>
<dbReference type="PANTHER" id="PTHR43818:SF11">
    <property type="entry name" value="BCDNA.GH03377"/>
    <property type="match status" value="1"/>
</dbReference>
<dbReference type="Proteomes" id="UP000254236">
    <property type="component" value="Chromosome"/>
</dbReference>
<dbReference type="Gene3D" id="3.30.360.10">
    <property type="entry name" value="Dihydrodipicolinate Reductase, domain 2"/>
    <property type="match status" value="1"/>
</dbReference>
<feature type="domain" description="GFO/IDH/MocA-like oxidoreductase" evidence="4">
    <location>
        <begin position="146"/>
        <end position="280"/>
    </location>
</feature>
<dbReference type="EMBL" id="QSWH01000006">
    <property type="protein sequence ID" value="RRR21771.1"/>
    <property type="molecule type" value="Genomic_DNA"/>
</dbReference>
<evidence type="ECO:0000259" key="4">
    <source>
        <dbReference type="Pfam" id="PF22725"/>
    </source>
</evidence>
<reference evidence="6 8" key="2">
    <citation type="submission" date="2018-08" db="EMBL/GenBank/DDBJ databases">
        <title>Brachybacterium saurashtrense DSM 23186.</title>
        <authorList>
            <person name="Li Y."/>
        </authorList>
    </citation>
    <scope>NUCLEOTIDE SEQUENCE [LARGE SCALE GENOMIC DNA]</scope>
    <source>
        <strain evidence="6 8">DSM 23186</strain>
    </source>
</reference>
<dbReference type="KEGG" id="bsau:DWV08_05285"/>
<dbReference type="RefSeq" id="WP_115412839.1">
    <property type="nucleotide sequence ID" value="NZ_CP031356.1"/>
</dbReference>
<dbReference type="PANTHER" id="PTHR43818">
    <property type="entry name" value="BCDNA.GH03377"/>
    <property type="match status" value="1"/>
</dbReference>
<gene>
    <name evidence="5" type="ORF">DWV08_05285</name>
    <name evidence="6" type="ORF">DXU92_13860</name>
</gene>
<organism evidence="6 8">
    <name type="scientific">Brachybacterium saurashtrense</name>
    <dbReference type="NCBI Taxonomy" id="556288"/>
    <lineage>
        <taxon>Bacteria</taxon>
        <taxon>Bacillati</taxon>
        <taxon>Actinomycetota</taxon>
        <taxon>Actinomycetes</taxon>
        <taxon>Micrococcales</taxon>
        <taxon>Dermabacteraceae</taxon>
        <taxon>Brachybacterium</taxon>
    </lineage>
</organism>
<dbReference type="SUPFAM" id="SSF55347">
    <property type="entry name" value="Glyceraldehyde-3-phosphate dehydrogenase-like, C-terminal domain"/>
    <property type="match status" value="1"/>
</dbReference>
<dbReference type="Pfam" id="PF22725">
    <property type="entry name" value="GFO_IDH_MocA_C3"/>
    <property type="match status" value="1"/>
</dbReference>
<evidence type="ECO:0000313" key="5">
    <source>
        <dbReference type="EMBL" id="AXK45087.1"/>
    </source>
</evidence>
<evidence type="ECO:0000313" key="8">
    <source>
        <dbReference type="Proteomes" id="UP000282185"/>
    </source>
</evidence>
<dbReference type="InterPro" id="IPR036291">
    <property type="entry name" value="NAD(P)-bd_dom_sf"/>
</dbReference>
<evidence type="ECO:0000256" key="1">
    <source>
        <dbReference type="ARBA" id="ARBA00023002"/>
    </source>
</evidence>
<dbReference type="InterPro" id="IPR000683">
    <property type="entry name" value="Gfo/Idh/MocA-like_OxRdtase_N"/>
</dbReference>
<dbReference type="GO" id="GO:0016491">
    <property type="term" value="F:oxidoreductase activity"/>
    <property type="evidence" value="ECO:0007669"/>
    <property type="project" value="UniProtKB-KW"/>
</dbReference>
<sequence length="379" mass="41152">MPHPSHRPLGVALIGYAFMGRAHSQAWRTVGAAFDVPEIARRVIVGRDEHALAEAARRLDWEEHTTDWRAAIAREDVDIVDICTPGALHAEIAIAALEAGKHVLCEKPLANSSEEAERMVAAAQAAARRGQVAALGHTYRRVAALRLARRFIAEGRLGRLRQIRAAYLQDWLVDPEAPMSWRLRKETAGSGALGDIGSHAIDQVCFLTGARVASVRGRLATMVPERPGPDGPEPVTVDDAAWATLELEDGTIASIEASRMATGAKNRMSLEVYGTRGALRFDLENLNELWFLDATAPAEEQGFTRVLVTEPEHPYGGAWWPQGHVLGWEHSFTHQARDLLRAITGGEPFSPDFADGLALQRVLEAVIASDAADGATIAL</sequence>
<reference evidence="5 7" key="1">
    <citation type="submission" date="2018-07" db="EMBL/GenBank/DDBJ databases">
        <title>Brachybacterium saurashtrense DSM 23186 genome sequence.</title>
        <authorList>
            <person name="Guo L."/>
        </authorList>
    </citation>
    <scope>NUCLEOTIDE SEQUENCE [LARGE SCALE GENOMIC DNA]</scope>
    <source>
        <strain evidence="5 7">DSM 23186</strain>
    </source>
</reference>
<evidence type="ECO:0000313" key="7">
    <source>
        <dbReference type="Proteomes" id="UP000254236"/>
    </source>
</evidence>
<evidence type="ECO:0000259" key="3">
    <source>
        <dbReference type="Pfam" id="PF01408"/>
    </source>
</evidence>
<dbReference type="Gene3D" id="3.40.50.720">
    <property type="entry name" value="NAD(P)-binding Rossmann-like Domain"/>
    <property type="match status" value="1"/>
</dbReference>
<feature type="domain" description="Gfo/Idh/MocA-like oxidoreductase N-terminal" evidence="3">
    <location>
        <begin position="10"/>
        <end position="132"/>
    </location>
</feature>
<name>A0A345YMD5_9MICO</name>
<dbReference type="GO" id="GO:0000166">
    <property type="term" value="F:nucleotide binding"/>
    <property type="evidence" value="ECO:0007669"/>
    <property type="project" value="InterPro"/>
</dbReference>
<dbReference type="OrthoDB" id="9792085at2"/>
<protein>
    <submittedName>
        <fullName evidence="6">Gfo/Idh/MocA family oxidoreductase</fullName>
    </submittedName>
</protein>
<dbReference type="EMBL" id="CP031356">
    <property type="protein sequence ID" value="AXK45087.1"/>
    <property type="molecule type" value="Genomic_DNA"/>
</dbReference>